<gene>
    <name evidence="1" type="ORF">MNV_690012</name>
</gene>
<evidence type="ECO:0000313" key="1">
    <source>
        <dbReference type="EMBL" id="SNQ62328.1"/>
    </source>
</evidence>
<proteinExistence type="predicted"/>
<organism evidence="1 2">
    <name type="scientific">Candidatus Methanoperedens nitratireducens</name>
    <dbReference type="NCBI Taxonomy" id="1392998"/>
    <lineage>
        <taxon>Archaea</taxon>
        <taxon>Methanobacteriati</taxon>
        <taxon>Methanobacteriota</taxon>
        <taxon>Stenosarchaea group</taxon>
        <taxon>Methanomicrobia</taxon>
        <taxon>Methanosarcinales</taxon>
        <taxon>ANME-2 cluster</taxon>
        <taxon>Candidatus Methanoperedentaceae</taxon>
        <taxon>Candidatus Methanoperedens</taxon>
    </lineage>
</organism>
<dbReference type="AlphaFoldDB" id="A0A284VT04"/>
<evidence type="ECO:0000313" key="2">
    <source>
        <dbReference type="Proteomes" id="UP000218615"/>
    </source>
</evidence>
<protein>
    <submittedName>
        <fullName evidence="1">Uncharacterized protein</fullName>
    </submittedName>
</protein>
<sequence>MWYIPPALKAPTGCVRDLYNQRALLPQYQADGGEKGNADIPRKN</sequence>
<reference evidence="2" key="1">
    <citation type="submission" date="2017-06" db="EMBL/GenBank/DDBJ databases">
        <authorList>
            <person name="Cremers G."/>
        </authorList>
    </citation>
    <scope>NUCLEOTIDE SEQUENCE [LARGE SCALE GENOMIC DNA]</scope>
</reference>
<dbReference type="EMBL" id="FZMP01000217">
    <property type="protein sequence ID" value="SNQ62328.1"/>
    <property type="molecule type" value="Genomic_DNA"/>
</dbReference>
<name>A0A284VT04_9EURY</name>
<dbReference type="Proteomes" id="UP000218615">
    <property type="component" value="Unassembled WGS sequence"/>
</dbReference>
<accession>A0A284VT04</accession>
<keyword evidence="2" id="KW-1185">Reference proteome</keyword>